<dbReference type="GO" id="GO:0005655">
    <property type="term" value="C:nucleolar ribonuclease P complex"/>
    <property type="evidence" value="ECO:0007669"/>
    <property type="project" value="TreeGrafter"/>
</dbReference>
<evidence type="ECO:0000313" key="2">
    <source>
        <dbReference type="EMBL" id="EON64463.1"/>
    </source>
</evidence>
<evidence type="ECO:0000313" key="3">
    <source>
        <dbReference type="Proteomes" id="UP000016924"/>
    </source>
</evidence>
<sequence length="155" mass="16593">MPEVSKFLTVGLNSTTRHLETLMASATGNKQKPPSTVEDPPADGPDAQHMAVIFLPKSRNDLVYAHLPLMSRTASTLRPELAATRLVSLSPAAEVKIAAALGLPRAGVVGILEGASGSESLVDYVRQHVRPVEVPWIEEATKGEYLPLQTQTETS</sequence>
<dbReference type="OrthoDB" id="20109at2759"/>
<dbReference type="GO" id="GO:0000171">
    <property type="term" value="F:ribonuclease MRP activity"/>
    <property type="evidence" value="ECO:0007669"/>
    <property type="project" value="TreeGrafter"/>
</dbReference>
<dbReference type="OMA" id="AFNCHFP"/>
<evidence type="ECO:0000256" key="1">
    <source>
        <dbReference type="SAM" id="MobiDB-lite"/>
    </source>
</evidence>
<dbReference type="GO" id="GO:0005829">
    <property type="term" value="C:cytosol"/>
    <property type="evidence" value="ECO:0007669"/>
    <property type="project" value="TreeGrafter"/>
</dbReference>
<dbReference type="GO" id="GO:0000172">
    <property type="term" value="C:ribonuclease MRP complex"/>
    <property type="evidence" value="ECO:0007669"/>
    <property type="project" value="TreeGrafter"/>
</dbReference>
<dbReference type="InterPro" id="IPR013241">
    <property type="entry name" value="RNase_P_Pop3"/>
</dbReference>
<dbReference type="Proteomes" id="UP000016924">
    <property type="component" value="Unassembled WGS sequence"/>
</dbReference>
<dbReference type="PANTHER" id="PTHR28272:SF1">
    <property type="entry name" value="RIBONUCLEASES P_MRP PROTEIN SUBUNIT POP3"/>
    <property type="match status" value="1"/>
</dbReference>
<dbReference type="GO" id="GO:0006364">
    <property type="term" value="P:rRNA processing"/>
    <property type="evidence" value="ECO:0007669"/>
    <property type="project" value="InterPro"/>
</dbReference>
<feature type="region of interest" description="Disordered" evidence="1">
    <location>
        <begin position="25"/>
        <end position="47"/>
    </location>
</feature>
<dbReference type="GeneID" id="19901006"/>
<proteinExistence type="predicted"/>
<dbReference type="GO" id="GO:0008033">
    <property type="term" value="P:tRNA processing"/>
    <property type="evidence" value="ECO:0007669"/>
    <property type="project" value="InterPro"/>
</dbReference>
<gene>
    <name evidence="2" type="ORF">W97_03695</name>
</gene>
<dbReference type="EMBL" id="JH767568">
    <property type="protein sequence ID" value="EON64463.1"/>
    <property type="molecule type" value="Genomic_DNA"/>
</dbReference>
<organism evidence="2 3">
    <name type="scientific">Coniosporium apollinis (strain CBS 100218)</name>
    <name type="common">Rock-inhabiting black yeast</name>
    <dbReference type="NCBI Taxonomy" id="1168221"/>
    <lineage>
        <taxon>Eukaryota</taxon>
        <taxon>Fungi</taxon>
        <taxon>Dikarya</taxon>
        <taxon>Ascomycota</taxon>
        <taxon>Pezizomycotina</taxon>
        <taxon>Dothideomycetes</taxon>
        <taxon>Dothideomycetes incertae sedis</taxon>
        <taxon>Coniosporium</taxon>
    </lineage>
</organism>
<dbReference type="GO" id="GO:0034965">
    <property type="term" value="P:intronic box C/D snoRNA processing"/>
    <property type="evidence" value="ECO:0007669"/>
    <property type="project" value="TreeGrafter"/>
</dbReference>
<dbReference type="HOGENOM" id="CLU_047273_2_1_1"/>
<dbReference type="STRING" id="1168221.R7YRH8"/>
<accession>R7YRH8</accession>
<name>R7YRH8_CONA1</name>
<reference evidence="3" key="1">
    <citation type="submission" date="2012-06" db="EMBL/GenBank/DDBJ databases">
        <title>The genome sequence of Coniosporium apollinis CBS 100218.</title>
        <authorList>
            <consortium name="The Broad Institute Genome Sequencing Platform"/>
            <person name="Cuomo C."/>
            <person name="Gorbushina A."/>
            <person name="Noack S."/>
            <person name="Walker B."/>
            <person name="Young S.K."/>
            <person name="Zeng Q."/>
            <person name="Gargeya S."/>
            <person name="Fitzgerald M."/>
            <person name="Haas B."/>
            <person name="Abouelleil A."/>
            <person name="Alvarado L."/>
            <person name="Arachchi H.M."/>
            <person name="Berlin A.M."/>
            <person name="Chapman S.B."/>
            <person name="Goldberg J."/>
            <person name="Griggs A."/>
            <person name="Gujja S."/>
            <person name="Hansen M."/>
            <person name="Howarth C."/>
            <person name="Imamovic A."/>
            <person name="Larimer J."/>
            <person name="McCowan C."/>
            <person name="Montmayeur A."/>
            <person name="Murphy C."/>
            <person name="Neiman D."/>
            <person name="Pearson M."/>
            <person name="Priest M."/>
            <person name="Roberts A."/>
            <person name="Saif S."/>
            <person name="Shea T."/>
            <person name="Sisk P."/>
            <person name="Sykes S."/>
            <person name="Wortman J."/>
            <person name="Nusbaum C."/>
            <person name="Birren B."/>
        </authorList>
    </citation>
    <scope>NUCLEOTIDE SEQUENCE [LARGE SCALE GENOMIC DNA]</scope>
    <source>
        <strain evidence="3">CBS 100218</strain>
    </source>
</reference>
<dbReference type="PANTHER" id="PTHR28272">
    <property type="entry name" value="RIBONUCLEASES P/MRP PROTEIN SUBUNIT POP3"/>
    <property type="match status" value="1"/>
</dbReference>
<keyword evidence="3" id="KW-1185">Reference proteome</keyword>
<dbReference type="eggNOG" id="ENOG502S6UT">
    <property type="taxonomic scope" value="Eukaryota"/>
</dbReference>
<feature type="compositionally biased region" description="Polar residues" evidence="1">
    <location>
        <begin position="25"/>
        <end position="34"/>
    </location>
</feature>
<dbReference type="AlphaFoldDB" id="R7YRH8"/>
<dbReference type="GO" id="GO:0004526">
    <property type="term" value="F:ribonuclease P activity"/>
    <property type="evidence" value="ECO:0007669"/>
    <property type="project" value="TreeGrafter"/>
</dbReference>
<protein>
    <submittedName>
        <fullName evidence="2">Uncharacterized protein</fullName>
    </submittedName>
</protein>
<dbReference type="Pfam" id="PF08228">
    <property type="entry name" value="RNase_P_pop3"/>
    <property type="match status" value="1"/>
</dbReference>
<dbReference type="RefSeq" id="XP_007779780.1">
    <property type="nucleotide sequence ID" value="XM_007781590.1"/>
</dbReference>